<dbReference type="SUPFAM" id="SSF141523">
    <property type="entry name" value="L,D-transpeptidase catalytic domain-like"/>
    <property type="match status" value="1"/>
</dbReference>
<keyword evidence="3" id="KW-0808">Transferase</keyword>
<sequence length="537" mass="59557">MISAVSSRLPTAVHVITLLLWSILPSSGSAGTETVAFKQAVAEAAAQDQDIAAFYRETGYDAIWTGTSGRERNRRAALIDALAAADDHGLPSERYGLGALEQKMKTARTPRDLGLVEVAMSRAFLQYARDIQTGALVPSRVDKNIVRQVPYRDRKSYLTNFAKSSPKGFFKALPPQTGEYNALMKQKLVLEGLVAKGGWGPTVKAKKLEPGDQGASVVALRDRLIRMGYLKRSAASTYDAAMTAAVVRFQADHGLAQDGIVGRGTLAEINTSVRKRLQAVIVAMERERWVNKERGTRHIEVNLTDFTAKIIDKGKVTFSTRSVIGARDAKRQSPEFSDVMEFMVINPSWFVPRSIATGEYLPELQQDPNAVNHLIITDRSGRQIDRANVDFTKYTERTFPYAMRQPPSRSNALGLVKFMFPNKYNIYLHDTPAKNLFGRETRAYSHGCIRLADPFEFAYALLAKQSGDPEGLFQKTLATGKETQLNLKKPVPVHIIYRTAVADSKGRIQYRRDVYGRDGRIWEALSQAGVALRGVQG</sequence>
<dbReference type="GO" id="GO:0009252">
    <property type="term" value="P:peptidoglycan biosynthetic process"/>
    <property type="evidence" value="ECO:0007669"/>
    <property type="project" value="UniProtKB-UniPathway"/>
</dbReference>
<dbReference type="Proteomes" id="UP000007029">
    <property type="component" value="Chromosome"/>
</dbReference>
<evidence type="ECO:0000256" key="6">
    <source>
        <dbReference type="ARBA" id="ARBA00023316"/>
    </source>
</evidence>
<dbReference type="AlphaFoldDB" id="Q166C4"/>
<dbReference type="Gene3D" id="2.40.440.10">
    <property type="entry name" value="L,D-transpeptidase catalytic domain-like"/>
    <property type="match status" value="1"/>
</dbReference>
<dbReference type="PANTHER" id="PTHR41533:SF2">
    <property type="entry name" value="BLR7131 PROTEIN"/>
    <property type="match status" value="1"/>
</dbReference>
<dbReference type="InterPro" id="IPR005490">
    <property type="entry name" value="LD_TPept_cat_dom"/>
</dbReference>
<dbReference type="PROSITE" id="PS52029">
    <property type="entry name" value="LD_TPASE"/>
    <property type="match status" value="1"/>
</dbReference>
<name>Q166C4_ROSDO</name>
<evidence type="ECO:0000313" key="9">
    <source>
        <dbReference type="EMBL" id="ABG32169.1"/>
    </source>
</evidence>
<feature type="active site" description="Nucleophile" evidence="7">
    <location>
        <position position="448"/>
    </location>
</feature>
<dbReference type="STRING" id="375451.RD1_2619"/>
<dbReference type="HOGENOM" id="CLU_020360_3_4_5"/>
<dbReference type="GO" id="GO:0071555">
    <property type="term" value="P:cell wall organization"/>
    <property type="evidence" value="ECO:0007669"/>
    <property type="project" value="UniProtKB-UniRule"/>
</dbReference>
<dbReference type="PANTHER" id="PTHR41533">
    <property type="entry name" value="L,D-TRANSPEPTIDASE HI_1667-RELATED"/>
    <property type="match status" value="1"/>
</dbReference>
<dbReference type="Pfam" id="PF01471">
    <property type="entry name" value="PG_binding_1"/>
    <property type="match status" value="1"/>
</dbReference>
<protein>
    <submittedName>
        <fullName evidence="9">Peptidoglycan binding domain protein, putative</fullName>
    </submittedName>
</protein>
<dbReference type="InterPro" id="IPR036366">
    <property type="entry name" value="PGBDSf"/>
</dbReference>
<dbReference type="InterPro" id="IPR036365">
    <property type="entry name" value="PGBD-like_sf"/>
</dbReference>
<comment type="similarity">
    <text evidence="2">Belongs to the YkuD family.</text>
</comment>
<evidence type="ECO:0000256" key="3">
    <source>
        <dbReference type="ARBA" id="ARBA00022679"/>
    </source>
</evidence>
<dbReference type="OrthoDB" id="9778545at2"/>
<dbReference type="eggNOG" id="COG2989">
    <property type="taxonomic scope" value="Bacteria"/>
</dbReference>
<reference evidence="9 10" key="1">
    <citation type="journal article" date="2007" name="J. Bacteriol.">
        <title>The complete genome sequence of Roseobacter denitrificans reveals a mixotrophic rather than photosynthetic metabolism.</title>
        <authorList>
            <person name="Swingley W.D."/>
            <person name="Sadekar S."/>
            <person name="Mastrian S.D."/>
            <person name="Matthies H.J."/>
            <person name="Hao J."/>
            <person name="Ramos H."/>
            <person name="Acharya C.R."/>
            <person name="Conrad A.L."/>
            <person name="Taylor H.L."/>
            <person name="Dejesa L.C."/>
            <person name="Shah M.K."/>
            <person name="O'huallachain M.E."/>
            <person name="Lince M.T."/>
            <person name="Blankenship R.E."/>
            <person name="Beatty J.T."/>
            <person name="Touchman J.W."/>
        </authorList>
    </citation>
    <scope>NUCLEOTIDE SEQUENCE [LARGE SCALE GENOMIC DNA]</scope>
    <source>
        <strain evidence="10">ATCC 33942 / OCh 114</strain>
    </source>
</reference>
<dbReference type="Pfam" id="PF20142">
    <property type="entry name" value="Scaffold"/>
    <property type="match status" value="1"/>
</dbReference>
<comment type="pathway">
    <text evidence="1 7">Cell wall biogenesis; peptidoglycan biosynthesis.</text>
</comment>
<evidence type="ECO:0000256" key="5">
    <source>
        <dbReference type="ARBA" id="ARBA00022984"/>
    </source>
</evidence>
<dbReference type="SUPFAM" id="SSF47090">
    <property type="entry name" value="PGBD-like"/>
    <property type="match status" value="1"/>
</dbReference>
<evidence type="ECO:0000256" key="4">
    <source>
        <dbReference type="ARBA" id="ARBA00022960"/>
    </source>
</evidence>
<dbReference type="UniPathway" id="UPA00219"/>
<evidence type="ECO:0000256" key="1">
    <source>
        <dbReference type="ARBA" id="ARBA00004752"/>
    </source>
</evidence>
<gene>
    <name evidence="9" type="ordered locus">RD1_2619</name>
</gene>
<feature type="domain" description="L,D-TPase catalytic" evidence="8">
    <location>
        <begin position="297"/>
        <end position="473"/>
    </location>
</feature>
<dbReference type="CDD" id="cd16913">
    <property type="entry name" value="YkuD_like"/>
    <property type="match status" value="1"/>
</dbReference>
<organism evidence="9 10">
    <name type="scientific">Roseobacter denitrificans (strain ATCC 33942 / OCh 114)</name>
    <name type="common">Erythrobacter sp. (strain OCh 114)</name>
    <name type="synonym">Roseobacter denitrificans</name>
    <dbReference type="NCBI Taxonomy" id="375451"/>
    <lineage>
        <taxon>Bacteria</taxon>
        <taxon>Pseudomonadati</taxon>
        <taxon>Pseudomonadota</taxon>
        <taxon>Alphaproteobacteria</taxon>
        <taxon>Rhodobacterales</taxon>
        <taxon>Roseobacteraceae</taxon>
        <taxon>Roseobacter</taxon>
    </lineage>
</organism>
<dbReference type="InterPro" id="IPR002477">
    <property type="entry name" value="Peptidoglycan-bd-like"/>
</dbReference>
<dbReference type="KEGG" id="rde:RD1_2619"/>
<dbReference type="GO" id="GO:0004180">
    <property type="term" value="F:carboxypeptidase activity"/>
    <property type="evidence" value="ECO:0007669"/>
    <property type="project" value="UniProtKB-ARBA"/>
</dbReference>
<evidence type="ECO:0000256" key="7">
    <source>
        <dbReference type="PROSITE-ProRule" id="PRU01373"/>
    </source>
</evidence>
<keyword evidence="5 7" id="KW-0573">Peptidoglycan synthesis</keyword>
<dbReference type="Pfam" id="PF03734">
    <property type="entry name" value="YkuD"/>
    <property type="match status" value="1"/>
</dbReference>
<dbReference type="GO" id="GO:0008360">
    <property type="term" value="P:regulation of cell shape"/>
    <property type="evidence" value="ECO:0007669"/>
    <property type="project" value="UniProtKB-UniRule"/>
</dbReference>
<dbReference type="RefSeq" id="WP_011568786.1">
    <property type="nucleotide sequence ID" value="NC_008209.1"/>
</dbReference>
<keyword evidence="6 7" id="KW-0961">Cell wall biogenesis/degradation</keyword>
<dbReference type="GO" id="GO:0016740">
    <property type="term" value="F:transferase activity"/>
    <property type="evidence" value="ECO:0007669"/>
    <property type="project" value="UniProtKB-KW"/>
</dbReference>
<accession>Q166C4</accession>
<keyword evidence="4 7" id="KW-0133">Cell shape</keyword>
<dbReference type="Gene3D" id="1.10.101.10">
    <property type="entry name" value="PGBD-like superfamily/PGBD"/>
    <property type="match status" value="1"/>
</dbReference>
<dbReference type="InterPro" id="IPR052905">
    <property type="entry name" value="LD-transpeptidase_YkuD-like"/>
</dbReference>
<evidence type="ECO:0000256" key="2">
    <source>
        <dbReference type="ARBA" id="ARBA00005992"/>
    </source>
</evidence>
<dbReference type="InterPro" id="IPR038063">
    <property type="entry name" value="Transpep_catalytic_dom"/>
</dbReference>
<evidence type="ECO:0000313" key="10">
    <source>
        <dbReference type="Proteomes" id="UP000007029"/>
    </source>
</evidence>
<dbReference type="EMBL" id="CP000362">
    <property type="protein sequence ID" value="ABG32169.1"/>
    <property type="molecule type" value="Genomic_DNA"/>
</dbReference>
<dbReference type="InterPro" id="IPR045380">
    <property type="entry name" value="LD_TPept_scaffold_dom"/>
</dbReference>
<evidence type="ECO:0000259" key="8">
    <source>
        <dbReference type="PROSITE" id="PS52029"/>
    </source>
</evidence>
<keyword evidence="10" id="KW-1185">Reference proteome</keyword>
<proteinExistence type="inferred from homology"/>
<feature type="active site" description="Proton donor/acceptor" evidence="7">
    <location>
        <position position="429"/>
    </location>
</feature>